<sequence>MSPSRRSVSFRTADHLELRGWFYPAGDKAPTVILSHGLTGLKEQFLDSFAARFQANRFACLVYDNRNFGASDGLPRYEVDAFRQVEDYHDAITFATGLSEVDPERIAAWGSSYSGGNVIQAAAVDRRIKAVIAQVPFVSGNSNAATLLPLMPTILADRADIAAGKPGQITQVVASSLAEAKAGNSNSILPEPDAYQFFVENPLPNGIVWENKITLQSLFKLLKNEPRAYIRRIAPTPLLMVVAEDDTAVHVPTQLAVFGEAGEPKELLFLPKTGHFEPYSGPAFEVNIERQLAFLKTHLL</sequence>
<dbReference type="eggNOG" id="ENOG502RYKB">
    <property type="taxonomic scope" value="Eukaryota"/>
</dbReference>
<dbReference type="InterPro" id="IPR051411">
    <property type="entry name" value="Polyketide_trans_af380"/>
</dbReference>
<dbReference type="EMBL" id="AMGY01000007">
    <property type="protein sequence ID" value="EXJ79666.1"/>
    <property type="molecule type" value="Genomic_DNA"/>
</dbReference>
<evidence type="ECO:0000313" key="4">
    <source>
        <dbReference type="Proteomes" id="UP000019478"/>
    </source>
</evidence>
<accession>W9XRP5</accession>
<dbReference type="Proteomes" id="UP000019478">
    <property type="component" value="Unassembled WGS sequence"/>
</dbReference>
<protein>
    <recommendedName>
        <fullName evidence="2">AB hydrolase-1 domain-containing protein</fullName>
    </recommendedName>
</protein>
<dbReference type="SUPFAM" id="SSF53474">
    <property type="entry name" value="alpha/beta-Hydrolases"/>
    <property type="match status" value="1"/>
</dbReference>
<comment type="similarity">
    <text evidence="1">Belongs to the polyketide transferase af380 family.</text>
</comment>
<evidence type="ECO:0000259" key="2">
    <source>
        <dbReference type="Pfam" id="PF00561"/>
    </source>
</evidence>
<dbReference type="Pfam" id="PF00561">
    <property type="entry name" value="Abhydrolase_1"/>
    <property type="match status" value="1"/>
</dbReference>
<keyword evidence="4" id="KW-1185">Reference proteome</keyword>
<dbReference type="PANTHER" id="PTHR47751">
    <property type="entry name" value="SUPERFAMILY HYDROLASE, PUTATIVE (AFU_ORTHOLOGUE AFUA_2G16580)-RELATED"/>
    <property type="match status" value="1"/>
</dbReference>
<dbReference type="AlphaFoldDB" id="W9XRP5"/>
<dbReference type="PANTHER" id="PTHR47751:SF2">
    <property type="entry name" value="DLTD N-TERMINAL DOMAIN PROTEIN (AFU_ORTHOLOGUE AFUA_8G00380)-RELATED"/>
    <property type="match status" value="1"/>
</dbReference>
<evidence type="ECO:0000313" key="3">
    <source>
        <dbReference type="EMBL" id="EXJ79666.1"/>
    </source>
</evidence>
<dbReference type="STRING" id="1182542.W9XRP5"/>
<evidence type="ECO:0000256" key="1">
    <source>
        <dbReference type="ARBA" id="ARBA00029464"/>
    </source>
</evidence>
<comment type="caution">
    <text evidence="3">The sequence shown here is derived from an EMBL/GenBank/DDBJ whole genome shotgun (WGS) entry which is preliminary data.</text>
</comment>
<dbReference type="RefSeq" id="XP_007736240.1">
    <property type="nucleotide sequence ID" value="XM_007738050.1"/>
</dbReference>
<organism evidence="3 4">
    <name type="scientific">Capronia epimyces CBS 606.96</name>
    <dbReference type="NCBI Taxonomy" id="1182542"/>
    <lineage>
        <taxon>Eukaryota</taxon>
        <taxon>Fungi</taxon>
        <taxon>Dikarya</taxon>
        <taxon>Ascomycota</taxon>
        <taxon>Pezizomycotina</taxon>
        <taxon>Eurotiomycetes</taxon>
        <taxon>Chaetothyriomycetidae</taxon>
        <taxon>Chaetothyriales</taxon>
        <taxon>Herpotrichiellaceae</taxon>
        <taxon>Capronia</taxon>
    </lineage>
</organism>
<gene>
    <name evidence="3" type="ORF">A1O3_07946</name>
</gene>
<dbReference type="GeneID" id="19172040"/>
<name>W9XRP5_9EURO</name>
<dbReference type="InterPro" id="IPR000073">
    <property type="entry name" value="AB_hydrolase_1"/>
</dbReference>
<dbReference type="InterPro" id="IPR029058">
    <property type="entry name" value="AB_hydrolase_fold"/>
</dbReference>
<proteinExistence type="inferred from homology"/>
<dbReference type="Gene3D" id="1.10.10.800">
    <property type="match status" value="1"/>
</dbReference>
<feature type="domain" description="AB hydrolase-1" evidence="2">
    <location>
        <begin position="30"/>
        <end position="276"/>
    </location>
</feature>
<dbReference type="HOGENOM" id="CLU_048587_1_1_1"/>
<reference evidence="3 4" key="1">
    <citation type="submission" date="2013-03" db="EMBL/GenBank/DDBJ databases">
        <title>The Genome Sequence of Capronia epimyces CBS 606.96.</title>
        <authorList>
            <consortium name="The Broad Institute Genomics Platform"/>
            <person name="Cuomo C."/>
            <person name="de Hoog S."/>
            <person name="Gorbushina A."/>
            <person name="Walker B."/>
            <person name="Young S.K."/>
            <person name="Zeng Q."/>
            <person name="Gargeya S."/>
            <person name="Fitzgerald M."/>
            <person name="Haas B."/>
            <person name="Abouelleil A."/>
            <person name="Allen A.W."/>
            <person name="Alvarado L."/>
            <person name="Arachchi H.M."/>
            <person name="Berlin A.M."/>
            <person name="Chapman S.B."/>
            <person name="Gainer-Dewar J."/>
            <person name="Goldberg J."/>
            <person name="Griggs A."/>
            <person name="Gujja S."/>
            <person name="Hansen M."/>
            <person name="Howarth C."/>
            <person name="Imamovic A."/>
            <person name="Ireland A."/>
            <person name="Larimer J."/>
            <person name="McCowan C."/>
            <person name="Murphy C."/>
            <person name="Pearson M."/>
            <person name="Poon T.W."/>
            <person name="Priest M."/>
            <person name="Roberts A."/>
            <person name="Saif S."/>
            <person name="Shea T."/>
            <person name="Sisk P."/>
            <person name="Sykes S."/>
            <person name="Wortman J."/>
            <person name="Nusbaum C."/>
            <person name="Birren B."/>
        </authorList>
    </citation>
    <scope>NUCLEOTIDE SEQUENCE [LARGE SCALE GENOMIC DNA]</scope>
    <source>
        <strain evidence="3 4">CBS 606.96</strain>
    </source>
</reference>
<dbReference type="OrthoDB" id="2498029at2759"/>
<dbReference type="Gene3D" id="3.40.50.1820">
    <property type="entry name" value="alpha/beta hydrolase"/>
    <property type="match status" value="1"/>
</dbReference>